<dbReference type="EMBL" id="CP041241">
    <property type="protein sequence ID" value="QLL64694.1"/>
    <property type="molecule type" value="Genomic_DNA"/>
</dbReference>
<keyword evidence="1" id="KW-0614">Plasmid</keyword>
<sequence>MRRRSKVDRVPMGSEGAPAPLGTPIGWDDLSSEEKTALKRINRGPDHVISQSVGERLIALGLAVERPHGIGISRQGRELVIAVLLRAREGSGTELDDSQS</sequence>
<accession>A0A859QIV0</accession>
<evidence type="ECO:0000313" key="2">
    <source>
        <dbReference type="Proteomes" id="UP000510721"/>
    </source>
</evidence>
<gene>
    <name evidence="1" type="ORF">FKV68_25140</name>
</gene>
<keyword evidence="2" id="KW-1185">Reference proteome</keyword>
<protein>
    <submittedName>
        <fullName evidence="1">Uncharacterized protein</fullName>
    </submittedName>
</protein>
<dbReference type="Proteomes" id="UP000510721">
    <property type="component" value="Plasmid pEmeITTGR7c"/>
</dbReference>
<dbReference type="RefSeq" id="WP_180943151.1">
    <property type="nucleotide sequence ID" value="NZ_CP041241.1"/>
</dbReference>
<evidence type="ECO:0000313" key="1">
    <source>
        <dbReference type="EMBL" id="QLL64694.1"/>
    </source>
</evidence>
<dbReference type="KEGG" id="emx:FKV68_25140"/>
<reference evidence="1 2" key="1">
    <citation type="submission" date="2019-06" db="EMBL/GenBank/DDBJ databases">
        <title>Complete genome sequence of Ensifer mexicanus ITTG R7 isolated from nodules of Acacia angustissima (Mill.) Kuntze.</title>
        <authorList>
            <person name="Rincon-Rosales R."/>
            <person name="Rogel M.A."/>
            <person name="Guerrero G."/>
            <person name="Rincon-Molina C.I."/>
            <person name="Lopez-Lopez A."/>
            <person name="Martinez-Romero E."/>
        </authorList>
    </citation>
    <scope>NUCLEOTIDE SEQUENCE [LARGE SCALE GENOMIC DNA]</scope>
    <source>
        <strain evidence="1 2">ITTG R7</strain>
        <plasmid evidence="2">pemeittgr7c</plasmid>
    </source>
</reference>
<dbReference type="AlphaFoldDB" id="A0A859QIV0"/>
<organism evidence="1 2">
    <name type="scientific">Sinorhizobium mexicanum</name>
    <dbReference type="NCBI Taxonomy" id="375549"/>
    <lineage>
        <taxon>Bacteria</taxon>
        <taxon>Pseudomonadati</taxon>
        <taxon>Pseudomonadota</taxon>
        <taxon>Alphaproteobacteria</taxon>
        <taxon>Hyphomicrobiales</taxon>
        <taxon>Rhizobiaceae</taxon>
        <taxon>Sinorhizobium/Ensifer group</taxon>
        <taxon>Sinorhizobium</taxon>
    </lineage>
</organism>
<proteinExistence type="predicted"/>
<geneLocation type="plasmid" evidence="2">
    <name>pemeittgr7c</name>
</geneLocation>
<name>A0A859QIV0_9HYPH</name>